<feature type="domain" description="AB hydrolase-1" evidence="4">
    <location>
        <begin position="16"/>
        <end position="244"/>
    </location>
</feature>
<protein>
    <recommendedName>
        <fullName evidence="3">Putative 2-succinyl-6-hydroxy-2,4-cyclohexadiene-1-carboxylate synthase</fullName>
        <shortName evidence="3">SHCHC synthase</shortName>
        <ecNumber evidence="3">4.2.99.20</ecNumber>
    </recommendedName>
</protein>
<dbReference type="SUPFAM" id="SSF53474">
    <property type="entry name" value="alpha/beta-Hydrolases"/>
    <property type="match status" value="1"/>
</dbReference>
<sequence>MLYSRSYHAQSTQYQPVVVFLHGLLGSGEDWLGCIQNLKGTPCITIDLPGHGQSRQIDCSDFLSCCKRIEETLLQHINSDTPILLVGYSMGGRIAMSGIALNYFPSLNIQYLIVEGGNFGLSSELDRKKRYQNDQAWAKRFTSEPIEHVLSDWYQQSVFSSLNHEQRQTLTTKRSANLGASVGRMLLATSLAKQEYLLEAMLEKGSKTHYVFGAQDEKFRQMAKRSGLSYSQVANAGHNVHHEQPLAFANIIKNQFQTHFGEQS</sequence>
<evidence type="ECO:0000313" key="5">
    <source>
        <dbReference type="EMBL" id="RJX71999.1"/>
    </source>
</evidence>
<dbReference type="Pfam" id="PF00561">
    <property type="entry name" value="Abhydrolase_1"/>
    <property type="match status" value="1"/>
</dbReference>
<dbReference type="Proteomes" id="UP000273252">
    <property type="component" value="Unassembled WGS sequence"/>
</dbReference>
<keyword evidence="6" id="KW-1185">Reference proteome</keyword>
<accession>A0A3A6QUG7</accession>
<evidence type="ECO:0000313" key="6">
    <source>
        <dbReference type="Proteomes" id="UP000273252"/>
    </source>
</evidence>
<dbReference type="OrthoDB" id="9808398at2"/>
<dbReference type="NCBIfam" id="NF008340">
    <property type="entry name" value="PRK11126.1"/>
    <property type="match status" value="1"/>
</dbReference>
<comment type="pathway">
    <text evidence="3">Quinol/quinone metabolism; 1,4-dihydroxy-2-naphthoate biosynthesis; 1,4-dihydroxy-2-naphthoate from chorismate: step 3/7.</text>
</comment>
<dbReference type="RefSeq" id="WP_120030646.1">
    <property type="nucleotide sequence ID" value="NZ_QVMU01000006.1"/>
</dbReference>
<keyword evidence="2 3" id="KW-0456">Lyase</keyword>
<dbReference type="Gene3D" id="3.40.50.1820">
    <property type="entry name" value="alpha/beta hydrolase"/>
    <property type="match status" value="1"/>
</dbReference>
<dbReference type="NCBIfam" id="TIGR03695">
    <property type="entry name" value="menH_SHCHC"/>
    <property type="match status" value="1"/>
</dbReference>
<name>A0A3A6QUG7_9VIBR</name>
<comment type="pathway">
    <text evidence="3">Quinol/quinone metabolism; menaquinone biosynthesis.</text>
</comment>
<gene>
    <name evidence="3" type="primary">menH</name>
    <name evidence="5" type="ORF">DZ860_09245</name>
</gene>
<dbReference type="EC" id="4.2.99.20" evidence="3"/>
<dbReference type="GO" id="GO:0009234">
    <property type="term" value="P:menaquinone biosynthetic process"/>
    <property type="evidence" value="ECO:0007669"/>
    <property type="project" value="UniProtKB-UniRule"/>
</dbReference>
<evidence type="ECO:0000256" key="3">
    <source>
        <dbReference type="HAMAP-Rule" id="MF_01660"/>
    </source>
</evidence>
<dbReference type="InterPro" id="IPR000073">
    <property type="entry name" value="AB_hydrolase_1"/>
</dbReference>
<evidence type="ECO:0000256" key="2">
    <source>
        <dbReference type="ARBA" id="ARBA00023239"/>
    </source>
</evidence>
<dbReference type="UniPathway" id="UPA00079"/>
<dbReference type="UniPathway" id="UPA01057">
    <property type="reaction ID" value="UER00900"/>
</dbReference>
<keyword evidence="1 3" id="KW-0474">Menaquinone biosynthesis</keyword>
<evidence type="ECO:0000256" key="1">
    <source>
        <dbReference type="ARBA" id="ARBA00022428"/>
    </source>
</evidence>
<dbReference type="AlphaFoldDB" id="A0A3A6QUG7"/>
<comment type="similarity">
    <text evidence="3">Belongs to the AB hydrolase superfamily. MenH family.</text>
</comment>
<organism evidence="5 6">
    <name type="scientific">Vibrio sinensis</name>
    <dbReference type="NCBI Taxonomy" id="2302434"/>
    <lineage>
        <taxon>Bacteria</taxon>
        <taxon>Pseudomonadati</taxon>
        <taxon>Pseudomonadota</taxon>
        <taxon>Gammaproteobacteria</taxon>
        <taxon>Vibrionales</taxon>
        <taxon>Vibrionaceae</taxon>
        <taxon>Vibrio</taxon>
    </lineage>
</organism>
<comment type="function">
    <text evidence="3">Catalyzes a proton abstraction reaction that results in 2,5-elimination of pyruvate from 2-succinyl-5-enolpyruvyl-6-hydroxy-3-cyclohexene-1-carboxylate (SEPHCHC) and the formation of 2-succinyl-6-hydroxy-2,4-cyclohexadiene-1-carboxylate (SHCHC).</text>
</comment>
<dbReference type="HAMAP" id="MF_01660">
    <property type="entry name" value="MenH"/>
    <property type="match status" value="1"/>
</dbReference>
<proteinExistence type="inferred from homology"/>
<evidence type="ECO:0000259" key="4">
    <source>
        <dbReference type="Pfam" id="PF00561"/>
    </source>
</evidence>
<dbReference type="InterPro" id="IPR029058">
    <property type="entry name" value="AB_hydrolase_fold"/>
</dbReference>
<comment type="catalytic activity">
    <reaction evidence="3">
        <text>5-enolpyruvoyl-6-hydroxy-2-succinyl-cyclohex-3-ene-1-carboxylate = (1R,6R)-6-hydroxy-2-succinyl-cyclohexa-2,4-diene-1-carboxylate + pyruvate</text>
        <dbReference type="Rhea" id="RHEA:25597"/>
        <dbReference type="ChEBI" id="CHEBI:15361"/>
        <dbReference type="ChEBI" id="CHEBI:58689"/>
        <dbReference type="ChEBI" id="CHEBI:58818"/>
        <dbReference type="EC" id="4.2.99.20"/>
    </reaction>
</comment>
<dbReference type="EMBL" id="QVMU01000006">
    <property type="protein sequence ID" value="RJX71999.1"/>
    <property type="molecule type" value="Genomic_DNA"/>
</dbReference>
<comment type="caution">
    <text evidence="5">The sequence shown here is derived from an EMBL/GenBank/DDBJ whole genome shotgun (WGS) entry which is preliminary data.</text>
</comment>
<dbReference type="PANTHER" id="PTHR42916:SF1">
    <property type="entry name" value="PROTEIN PHYLLO, CHLOROPLASTIC"/>
    <property type="match status" value="1"/>
</dbReference>
<dbReference type="PANTHER" id="PTHR42916">
    <property type="entry name" value="2-SUCCINYL-5-ENOLPYRUVYL-6-HYDROXY-3-CYCLOHEXENE-1-CARBOXYLATE SYNTHASE"/>
    <property type="match status" value="1"/>
</dbReference>
<dbReference type="GO" id="GO:0070205">
    <property type="term" value="F:2-succinyl-6-hydroxy-2,4-cyclohexadiene-1-carboxylate synthase activity"/>
    <property type="evidence" value="ECO:0007669"/>
    <property type="project" value="UniProtKB-UniRule"/>
</dbReference>
<dbReference type="InterPro" id="IPR022485">
    <property type="entry name" value="SHCHC_synthase_MenH"/>
</dbReference>
<comment type="subunit">
    <text evidence="3">Monomer.</text>
</comment>
<reference evidence="5 6" key="1">
    <citation type="submission" date="2018-08" db="EMBL/GenBank/DDBJ databases">
        <title>Vibrio isolated from the Eastern China Marginal Seas.</title>
        <authorList>
            <person name="Li Y."/>
        </authorList>
    </citation>
    <scope>NUCLEOTIDE SEQUENCE [LARGE SCALE GENOMIC DNA]</scope>
    <source>
        <strain evidence="5 6">BEI233</strain>
    </source>
</reference>